<keyword evidence="1" id="KW-0472">Membrane</keyword>
<dbReference type="OrthoDB" id="5510751at2"/>
<keyword evidence="1" id="KW-1133">Transmembrane helix</keyword>
<evidence type="ECO:0000313" key="2">
    <source>
        <dbReference type="EMBL" id="TXC73241.1"/>
    </source>
</evidence>
<organism evidence="2 3">
    <name type="scientific">Flavisphingopyxis soli</name>
    <dbReference type="NCBI Taxonomy" id="2601267"/>
    <lineage>
        <taxon>Bacteria</taxon>
        <taxon>Pseudomonadati</taxon>
        <taxon>Pseudomonadota</taxon>
        <taxon>Alphaproteobacteria</taxon>
        <taxon>Sphingomonadales</taxon>
        <taxon>Sphingopyxidaceae</taxon>
        <taxon>Flavisphingopyxis</taxon>
    </lineage>
</organism>
<name>A0A5C6UMB2_9SPHN</name>
<dbReference type="AlphaFoldDB" id="A0A5C6UMB2"/>
<dbReference type="EMBL" id="VOPY01000001">
    <property type="protein sequence ID" value="TXC73241.1"/>
    <property type="molecule type" value="Genomic_DNA"/>
</dbReference>
<feature type="transmembrane region" description="Helical" evidence="1">
    <location>
        <begin position="206"/>
        <end position="224"/>
    </location>
</feature>
<accession>A0A5C6UMB2</accession>
<evidence type="ECO:0000256" key="1">
    <source>
        <dbReference type="SAM" id="Phobius"/>
    </source>
</evidence>
<protein>
    <submittedName>
        <fullName evidence="2">Uncharacterized protein</fullName>
    </submittedName>
</protein>
<proteinExistence type="predicted"/>
<feature type="transmembrane region" description="Helical" evidence="1">
    <location>
        <begin position="244"/>
        <end position="262"/>
    </location>
</feature>
<reference evidence="2 3" key="1">
    <citation type="submission" date="2019-08" db="EMBL/GenBank/DDBJ databases">
        <title>Sphingorhabdus soil sp. nov., isolated from arctic soil.</title>
        <authorList>
            <person name="Liu Y."/>
        </authorList>
    </citation>
    <scope>NUCLEOTIDE SEQUENCE [LARGE SCALE GENOMIC DNA]</scope>
    <source>
        <strain evidence="2 3">D-2Q-5-6</strain>
    </source>
</reference>
<dbReference type="RefSeq" id="WP_147121080.1">
    <property type="nucleotide sequence ID" value="NZ_VOPY01000001.1"/>
</dbReference>
<keyword evidence="1" id="KW-0812">Transmembrane</keyword>
<sequence length="340" mass="36874">MVDNQDDSLSEAENALERVQNYDPQKLVRRDELGKYAFSAAVGPAKRLISLFEVLSASHLEYFPTQQLNLVRDTANTVYNIFGEFENFDVESAQPSVSDAQTALISKLTTQYQHVFNQLSPLIAFSTARAQDFSALERDARAATQAAKDQANSLVSALKGQKDTADAILAEVRSAAAEQGVSKQAIHFKNEADKHHDESQIWLKRTILSSVVLVVYAFASIFIHNIPGTMAGPYGAIQLGISKVLIFGVIAYSVLLCARNFLSHKHNEIINRHRQNALATFTALAEATSDAASSDIVLSHAAACIFSPQETGYTKGDAAHPDGVPALQILPRIGGMASAQ</sequence>
<evidence type="ECO:0000313" key="3">
    <source>
        <dbReference type="Proteomes" id="UP000321129"/>
    </source>
</evidence>
<dbReference type="Proteomes" id="UP000321129">
    <property type="component" value="Unassembled WGS sequence"/>
</dbReference>
<keyword evidence="3" id="KW-1185">Reference proteome</keyword>
<comment type="caution">
    <text evidence="2">The sequence shown here is derived from an EMBL/GenBank/DDBJ whole genome shotgun (WGS) entry which is preliminary data.</text>
</comment>
<gene>
    <name evidence="2" type="ORF">FSZ31_00280</name>
</gene>